<gene>
    <name evidence="8" type="primary">LOC104759186</name>
</gene>
<evidence type="ECO:0000256" key="4">
    <source>
        <dbReference type="ARBA" id="ARBA00023242"/>
    </source>
</evidence>
<proteinExistence type="predicted"/>
<evidence type="ECO:0000313" key="7">
    <source>
        <dbReference type="Proteomes" id="UP000694864"/>
    </source>
</evidence>
<dbReference type="PANTHER" id="PTHR13935:SF110">
    <property type="entry name" value="TRANSCRIPTION FACTOR BHLH55"/>
    <property type="match status" value="1"/>
</dbReference>
<dbReference type="PROSITE" id="PS50888">
    <property type="entry name" value="BHLH"/>
    <property type="match status" value="1"/>
</dbReference>
<evidence type="ECO:0000256" key="3">
    <source>
        <dbReference type="ARBA" id="ARBA00023163"/>
    </source>
</evidence>
<feature type="domain" description="BHLH" evidence="6">
    <location>
        <begin position="71"/>
        <end position="123"/>
    </location>
</feature>
<evidence type="ECO:0000313" key="8">
    <source>
        <dbReference type="RefSeq" id="XP_010480445.2"/>
    </source>
</evidence>
<keyword evidence="5" id="KW-0175">Coiled coil</keyword>
<keyword evidence="3" id="KW-0804">Transcription</keyword>
<dbReference type="Proteomes" id="UP000694864">
    <property type="component" value="Chromosome 17"/>
</dbReference>
<dbReference type="PANTHER" id="PTHR13935">
    <property type="entry name" value="ACHAETE-SCUTE TRANSCRIPTION FACTOR-RELATED"/>
    <property type="match status" value="1"/>
</dbReference>
<dbReference type="SUPFAM" id="SSF47459">
    <property type="entry name" value="HLH, helix-loop-helix DNA-binding domain"/>
    <property type="match status" value="1"/>
</dbReference>
<comment type="subcellular location">
    <subcellularLocation>
        <location evidence="1">Nucleus</location>
    </subcellularLocation>
</comment>
<dbReference type="RefSeq" id="XP_010480445.2">
    <property type="nucleotide sequence ID" value="XM_010482143.2"/>
</dbReference>
<dbReference type="GeneID" id="104759186"/>
<sequence length="303" mass="34355">MDFANSSLFTLDFSHEKDLDFSSLVTSSRLISFQEPNPIIHCAGIQKDGRQKVCETTITSEIRKGVDEPKNKRAKHKDIERQRRQEAASLYKSLRYLLPSQYIKGKRSSSDHVEEAANYIKDLQKKIKVISEKRDRIKRTITHRSSTSKCSTRSLASSPSSTCSCIGDTHMAVVVSPCLIGLEIVVSCCYRHESFLSSVLQLLAQEQCLNVVSCISTRQPQRIIHTIISEVEDGVEVYFPEIHEKIMKMGRSSYGKRSSSDHVEEAVKYIKDLQKKIKEVGGEGIEVYFSELQENIIKMGTSW</sequence>
<evidence type="ECO:0000256" key="1">
    <source>
        <dbReference type="ARBA" id="ARBA00004123"/>
    </source>
</evidence>
<dbReference type="Pfam" id="PF00010">
    <property type="entry name" value="HLH"/>
    <property type="match status" value="1"/>
</dbReference>
<accession>A0ABM0X4D1</accession>
<keyword evidence="2" id="KW-0805">Transcription regulation</keyword>
<evidence type="ECO:0000256" key="2">
    <source>
        <dbReference type="ARBA" id="ARBA00023015"/>
    </source>
</evidence>
<keyword evidence="4" id="KW-0539">Nucleus</keyword>
<feature type="coiled-coil region" evidence="5">
    <location>
        <begin position="113"/>
        <end position="140"/>
    </location>
</feature>
<protein>
    <submittedName>
        <fullName evidence="8">Transcription factor bHLH55-like</fullName>
    </submittedName>
</protein>
<dbReference type="Gene3D" id="4.10.280.10">
    <property type="entry name" value="Helix-loop-helix DNA-binding domain"/>
    <property type="match status" value="1"/>
</dbReference>
<reference evidence="8" key="2">
    <citation type="submission" date="2025-08" db="UniProtKB">
        <authorList>
            <consortium name="RefSeq"/>
        </authorList>
    </citation>
    <scope>IDENTIFICATION</scope>
    <source>
        <tissue evidence="8">Leaf</tissue>
    </source>
</reference>
<dbReference type="InterPro" id="IPR015660">
    <property type="entry name" value="MASH1/Ascl1a-like"/>
</dbReference>
<reference evidence="7" key="1">
    <citation type="journal article" date="2014" name="Nat. Commun.">
        <title>The emerging biofuel crop Camelina sativa retains a highly undifferentiated hexaploid genome structure.</title>
        <authorList>
            <person name="Kagale S."/>
            <person name="Koh C."/>
            <person name="Nixon J."/>
            <person name="Bollina V."/>
            <person name="Clarke W.E."/>
            <person name="Tuteja R."/>
            <person name="Spillane C."/>
            <person name="Robinson S.J."/>
            <person name="Links M.G."/>
            <person name="Clarke C."/>
            <person name="Higgins E.E."/>
            <person name="Huebert T."/>
            <person name="Sharpe A.G."/>
            <person name="Parkin I.A."/>
        </authorList>
    </citation>
    <scope>NUCLEOTIDE SEQUENCE [LARGE SCALE GENOMIC DNA]</scope>
    <source>
        <strain evidence="7">cv. DH55</strain>
    </source>
</reference>
<organism evidence="7 8">
    <name type="scientific">Camelina sativa</name>
    <name type="common">False flax</name>
    <name type="synonym">Myagrum sativum</name>
    <dbReference type="NCBI Taxonomy" id="90675"/>
    <lineage>
        <taxon>Eukaryota</taxon>
        <taxon>Viridiplantae</taxon>
        <taxon>Streptophyta</taxon>
        <taxon>Embryophyta</taxon>
        <taxon>Tracheophyta</taxon>
        <taxon>Spermatophyta</taxon>
        <taxon>Magnoliopsida</taxon>
        <taxon>eudicotyledons</taxon>
        <taxon>Gunneridae</taxon>
        <taxon>Pentapetalae</taxon>
        <taxon>rosids</taxon>
        <taxon>malvids</taxon>
        <taxon>Brassicales</taxon>
        <taxon>Brassicaceae</taxon>
        <taxon>Camelineae</taxon>
        <taxon>Camelina</taxon>
    </lineage>
</organism>
<dbReference type="InterPro" id="IPR011598">
    <property type="entry name" value="bHLH_dom"/>
</dbReference>
<keyword evidence="7" id="KW-1185">Reference proteome</keyword>
<evidence type="ECO:0000256" key="5">
    <source>
        <dbReference type="SAM" id="Coils"/>
    </source>
</evidence>
<dbReference type="CDD" id="cd18914">
    <property type="entry name" value="bHLH_AtORG2_like"/>
    <property type="match status" value="1"/>
</dbReference>
<dbReference type="InterPro" id="IPR036638">
    <property type="entry name" value="HLH_DNA-bd_sf"/>
</dbReference>
<evidence type="ECO:0000259" key="6">
    <source>
        <dbReference type="PROSITE" id="PS50888"/>
    </source>
</evidence>
<name>A0ABM0X4D1_CAMSA</name>